<dbReference type="PRINTS" id="PR00149">
    <property type="entry name" value="FUMRATELYASE"/>
</dbReference>
<dbReference type="FunFam" id="1.20.200.10:FF:000004">
    <property type="entry name" value="Adenylosuccinate lyase"/>
    <property type="match status" value="1"/>
</dbReference>
<dbReference type="SUPFAM" id="SSF48557">
    <property type="entry name" value="L-aspartase-like"/>
    <property type="match status" value="1"/>
</dbReference>
<comment type="function">
    <text evidence="9">Catalyzes two reactions in de novo purine nucleotide biosynthesis. Catalyzes the breakdown of 5-aminoimidazole- (N-succinylocarboxamide) ribotide (SAICAR or 2-[5-amino-1-(5-phospho-beta-D-ribosyl)imidazole-4-carboxamido]succinate) to 5-aminoimidazole-4-carboxamide ribotide (AICAR or 5-amino-1-(5-phospho-beta-D-ribosyl)imidazole-4-carboxamide) and fumarate, and of adenylosuccinate (ADS or N(6)-(1,2-dicarboxyethyl)-AMP) to adenosine monophosphate (AMP) and fumarate.</text>
</comment>
<name>A0A3P2A7Y3_9NEIS</name>
<dbReference type="InterPro" id="IPR020557">
    <property type="entry name" value="Fumarate_lyase_CS"/>
</dbReference>
<gene>
    <name evidence="16" type="ORF">EII21_00135</name>
</gene>
<dbReference type="EC" id="4.3.2.2" evidence="4 12"/>
<evidence type="ECO:0000256" key="7">
    <source>
        <dbReference type="ARBA" id="ARBA00023239"/>
    </source>
</evidence>
<dbReference type="NCBIfam" id="NF006764">
    <property type="entry name" value="PRK09285.1"/>
    <property type="match status" value="1"/>
</dbReference>
<comment type="catalytic activity">
    <reaction evidence="8">
        <text>(2S)-2-[5-amino-1-(5-phospho-beta-D-ribosyl)imidazole-4-carboxamido]succinate = 5-amino-1-(5-phospho-beta-D-ribosyl)imidazole-4-carboxamide + fumarate</text>
        <dbReference type="Rhea" id="RHEA:23920"/>
        <dbReference type="ChEBI" id="CHEBI:29806"/>
        <dbReference type="ChEBI" id="CHEBI:58443"/>
        <dbReference type="ChEBI" id="CHEBI:58475"/>
        <dbReference type="EC" id="4.3.2.2"/>
    </reaction>
    <physiologicalReaction direction="left-to-right" evidence="8">
        <dbReference type="Rhea" id="RHEA:23921"/>
    </physiologicalReaction>
</comment>
<feature type="domain" description="Adenylosuccinate lyase PurB C-terminal" evidence="15">
    <location>
        <begin position="331"/>
        <end position="446"/>
    </location>
</feature>
<dbReference type="Gene3D" id="1.10.275.10">
    <property type="entry name" value="Fumarase/aspartase (N-terminal domain)"/>
    <property type="match status" value="1"/>
</dbReference>
<dbReference type="STRING" id="1121352.GCA_000620925_00639"/>
<dbReference type="InterPro" id="IPR008948">
    <property type="entry name" value="L-Aspartase-like"/>
</dbReference>
<dbReference type="Pfam" id="PF00206">
    <property type="entry name" value="Lyase_1"/>
    <property type="match status" value="1"/>
</dbReference>
<dbReference type="GO" id="GO:0006189">
    <property type="term" value="P:'de novo' IMP biosynthetic process"/>
    <property type="evidence" value="ECO:0007669"/>
    <property type="project" value="UniProtKB-UniPathway"/>
</dbReference>
<dbReference type="PANTHER" id="PTHR43411">
    <property type="entry name" value="ADENYLOSUCCINATE LYASE"/>
    <property type="match status" value="1"/>
</dbReference>
<comment type="pathway">
    <text evidence="1 13">Purine metabolism; IMP biosynthesis via de novo pathway; 5-amino-1-(5-phospho-D-ribosyl)imidazole-4-carboxamide from 5-amino-1-(5-phospho-D-ribosyl)imidazole-4-carboxylate: step 2/2.</text>
</comment>
<dbReference type="UniPathway" id="UPA00075">
    <property type="reaction ID" value="UER00336"/>
</dbReference>
<evidence type="ECO:0000259" key="15">
    <source>
        <dbReference type="Pfam" id="PF08328"/>
    </source>
</evidence>
<evidence type="ECO:0000256" key="2">
    <source>
        <dbReference type="ARBA" id="ARBA00004734"/>
    </source>
</evidence>
<evidence type="ECO:0000256" key="13">
    <source>
        <dbReference type="RuleBase" id="RU361172"/>
    </source>
</evidence>
<dbReference type="GO" id="GO:0070626">
    <property type="term" value="F:(S)-2-(5-amino-1-(5-phospho-D-ribosyl)imidazole-4-carboxamido) succinate lyase (fumarate-forming) activity"/>
    <property type="evidence" value="ECO:0007669"/>
    <property type="project" value="RHEA"/>
</dbReference>
<evidence type="ECO:0000256" key="1">
    <source>
        <dbReference type="ARBA" id="ARBA00004706"/>
    </source>
</evidence>
<reference evidence="16 17" key="1">
    <citation type="submission" date="2018-11" db="EMBL/GenBank/DDBJ databases">
        <title>Genomes From Bacteria Associated with the Canine Oral Cavity: a Test Case for Automated Genome-Based Taxonomic Assignment.</title>
        <authorList>
            <person name="Coil D.A."/>
            <person name="Jospin G."/>
            <person name="Darling A.E."/>
            <person name="Wallis C."/>
            <person name="Davis I.J."/>
            <person name="Harris S."/>
            <person name="Eisen J.A."/>
            <person name="Holcombe L.J."/>
            <person name="O'Flynn C."/>
        </authorList>
    </citation>
    <scope>NUCLEOTIDE SEQUENCE [LARGE SCALE GENOMIC DNA]</scope>
    <source>
        <strain evidence="16 17">COT-280</strain>
    </source>
</reference>
<dbReference type="EMBL" id="RQYC01000001">
    <property type="protein sequence ID" value="RRD91481.1"/>
    <property type="molecule type" value="Genomic_DNA"/>
</dbReference>
<evidence type="ECO:0000313" key="17">
    <source>
        <dbReference type="Proteomes" id="UP000269923"/>
    </source>
</evidence>
<keyword evidence="17" id="KW-1185">Reference proteome</keyword>
<dbReference type="Gene3D" id="1.10.40.30">
    <property type="entry name" value="Fumarase/aspartase (C-terminal domain)"/>
    <property type="match status" value="1"/>
</dbReference>
<evidence type="ECO:0000256" key="4">
    <source>
        <dbReference type="ARBA" id="ARBA00012339"/>
    </source>
</evidence>
<dbReference type="GO" id="GO:0044208">
    <property type="term" value="P:'de novo' AMP biosynthetic process"/>
    <property type="evidence" value="ECO:0007669"/>
    <property type="project" value="UniProtKB-UniPathway"/>
</dbReference>
<evidence type="ECO:0000256" key="8">
    <source>
        <dbReference type="ARBA" id="ARBA00024477"/>
    </source>
</evidence>
<dbReference type="InterPro" id="IPR022761">
    <property type="entry name" value="Fumarate_lyase_N"/>
</dbReference>
<dbReference type="Gene3D" id="1.20.200.10">
    <property type="entry name" value="Fumarase/aspartase (Central domain)"/>
    <property type="match status" value="1"/>
</dbReference>
<dbReference type="OrthoDB" id="9768878at2"/>
<evidence type="ECO:0000256" key="5">
    <source>
        <dbReference type="ARBA" id="ARBA00017058"/>
    </source>
</evidence>
<evidence type="ECO:0000256" key="3">
    <source>
        <dbReference type="ARBA" id="ARBA00008273"/>
    </source>
</evidence>
<dbReference type="UniPathway" id="UPA00074">
    <property type="reaction ID" value="UER00132"/>
</dbReference>
<comment type="catalytic activity">
    <reaction evidence="11">
        <text>N(6)-(1,2-dicarboxyethyl)-AMP = fumarate + AMP</text>
        <dbReference type="Rhea" id="RHEA:16853"/>
        <dbReference type="ChEBI" id="CHEBI:29806"/>
        <dbReference type="ChEBI" id="CHEBI:57567"/>
        <dbReference type="ChEBI" id="CHEBI:456215"/>
        <dbReference type="EC" id="4.3.2.2"/>
    </reaction>
    <physiologicalReaction direction="left-to-right" evidence="11">
        <dbReference type="Rhea" id="RHEA:16854"/>
    </physiologicalReaction>
</comment>
<keyword evidence="7 13" id="KW-0456">Lyase</keyword>
<evidence type="ECO:0000256" key="9">
    <source>
        <dbReference type="ARBA" id="ARBA00025012"/>
    </source>
</evidence>
<comment type="caution">
    <text evidence="16">The sequence shown here is derived from an EMBL/GenBank/DDBJ whole genome shotgun (WGS) entry which is preliminary data.</text>
</comment>
<dbReference type="PROSITE" id="PS00163">
    <property type="entry name" value="FUMARATE_LYASES"/>
    <property type="match status" value="1"/>
</dbReference>
<dbReference type="InterPro" id="IPR004769">
    <property type="entry name" value="Pur_lyase"/>
</dbReference>
<dbReference type="NCBIfam" id="TIGR00928">
    <property type="entry name" value="purB"/>
    <property type="match status" value="1"/>
</dbReference>
<evidence type="ECO:0000256" key="12">
    <source>
        <dbReference type="NCBIfam" id="TIGR00928"/>
    </source>
</evidence>
<evidence type="ECO:0000313" key="16">
    <source>
        <dbReference type="EMBL" id="RRD91481.1"/>
    </source>
</evidence>
<organism evidence="16 17">
    <name type="scientific">Conchiformibius steedae</name>
    <dbReference type="NCBI Taxonomy" id="153493"/>
    <lineage>
        <taxon>Bacteria</taxon>
        <taxon>Pseudomonadati</taxon>
        <taxon>Pseudomonadota</taxon>
        <taxon>Betaproteobacteria</taxon>
        <taxon>Neisseriales</taxon>
        <taxon>Neisseriaceae</taxon>
        <taxon>Conchiformibius</taxon>
    </lineage>
</organism>
<comment type="pathway">
    <text evidence="2 13">Purine metabolism; AMP biosynthesis via de novo pathway; AMP from IMP: step 2/2.</text>
</comment>
<comment type="similarity">
    <text evidence="3 13">Belongs to the lyase 1 family. Adenylosuccinate lyase subfamily.</text>
</comment>
<dbReference type="InterPro" id="IPR024083">
    <property type="entry name" value="Fumarase/histidase_N"/>
</dbReference>
<dbReference type="CDD" id="cd01598">
    <property type="entry name" value="PurB"/>
    <property type="match status" value="1"/>
</dbReference>
<sequence>MIDPIFALSPLDGRYAAAAEALRPVFSEYGLMKARVRVELEWLKALAAAPQIAEVPPFSAATVSEIDAVMRDFDLNDAAAVKAIEATTNHDVKAIEYWLKQRFADHAEIATAAEFIHFACTSEDINNLSHALMLRQARDEVLLPKLDEICAKLREMAHALADVPMMSRTHGQPATPTTLGKEIANVLYRLQRQIKQLQNQECLGKINGAVGNYNAHLSAYPDFDWENHCRTFVEQALGLTFNPYTIQIEPHDYMAELFQILARINTILIDFNRDVWGYISLGYFKQKVKEGEVGSSTMPHKVNPIDFENSEGNLGVANALLGFLAEKLPVSRWQRDLTDSTVLRNMGVAAGYTLLGWVAHLRGLNKLEANPAALAADLDATWELLAEPIQTVMRRYAVPQAYEQLKALTRGKDGITPESLRQFIETLAIPAEAKQELLALTPALYIGKAADLAKRI</sequence>
<dbReference type="RefSeq" id="WP_124793688.1">
    <property type="nucleotide sequence ID" value="NZ_RQYC01000001.1"/>
</dbReference>
<protein>
    <recommendedName>
        <fullName evidence="5 12">Adenylosuccinate lyase</fullName>
        <shortName evidence="13">ASL</shortName>
        <ecNumber evidence="4 12">4.3.2.2</ecNumber>
    </recommendedName>
    <alternativeName>
        <fullName evidence="10 13">Adenylosuccinase</fullName>
    </alternativeName>
</protein>
<keyword evidence="6 13" id="KW-0658">Purine biosynthesis</keyword>
<dbReference type="GO" id="GO:0004018">
    <property type="term" value="F:N6-(1,2-dicarboxyethyl)AMP AMP-lyase (fumarate-forming) activity"/>
    <property type="evidence" value="ECO:0007669"/>
    <property type="project" value="UniProtKB-UniRule"/>
</dbReference>
<dbReference type="InterPro" id="IPR047136">
    <property type="entry name" value="PurB_bact"/>
</dbReference>
<evidence type="ECO:0000256" key="6">
    <source>
        <dbReference type="ARBA" id="ARBA00022755"/>
    </source>
</evidence>
<feature type="domain" description="Fumarate lyase N-terminal" evidence="14">
    <location>
        <begin position="13"/>
        <end position="313"/>
    </location>
</feature>
<dbReference type="AlphaFoldDB" id="A0A3P2A7Y3"/>
<dbReference type="Pfam" id="PF08328">
    <property type="entry name" value="ASL_C"/>
    <property type="match status" value="1"/>
</dbReference>
<evidence type="ECO:0000259" key="14">
    <source>
        <dbReference type="Pfam" id="PF00206"/>
    </source>
</evidence>
<evidence type="ECO:0000256" key="10">
    <source>
        <dbReference type="ARBA" id="ARBA00030717"/>
    </source>
</evidence>
<accession>A0A3P2A7Y3</accession>
<dbReference type="Proteomes" id="UP000269923">
    <property type="component" value="Unassembled WGS sequence"/>
</dbReference>
<dbReference type="InterPro" id="IPR000362">
    <property type="entry name" value="Fumarate_lyase_fam"/>
</dbReference>
<dbReference type="InterPro" id="IPR013539">
    <property type="entry name" value="PurB_C"/>
</dbReference>
<proteinExistence type="inferred from homology"/>
<dbReference type="PANTHER" id="PTHR43411:SF1">
    <property type="entry name" value="ADENYLOSUCCINATE LYASE"/>
    <property type="match status" value="1"/>
</dbReference>
<evidence type="ECO:0000256" key="11">
    <source>
        <dbReference type="ARBA" id="ARBA00049115"/>
    </source>
</evidence>